<evidence type="ECO:0000313" key="11">
    <source>
        <dbReference type="Proteomes" id="UP000076858"/>
    </source>
</evidence>
<dbReference type="Pfam" id="PF13620">
    <property type="entry name" value="CarboxypepD_reg"/>
    <property type="match status" value="1"/>
</dbReference>
<dbReference type="SMART" id="SM00631">
    <property type="entry name" value="Zn_pept"/>
    <property type="match status" value="1"/>
</dbReference>
<dbReference type="PRINTS" id="PR00765">
    <property type="entry name" value="CRBOXYPTASEA"/>
</dbReference>
<dbReference type="GO" id="GO:0008270">
    <property type="term" value="F:zinc ion binding"/>
    <property type="evidence" value="ECO:0007669"/>
    <property type="project" value="InterPro"/>
</dbReference>
<dbReference type="PROSITE" id="PS52035">
    <property type="entry name" value="PEPTIDASE_M14"/>
    <property type="match status" value="1"/>
</dbReference>
<keyword evidence="5" id="KW-0378">Hydrolase</keyword>
<evidence type="ECO:0000256" key="5">
    <source>
        <dbReference type="ARBA" id="ARBA00022801"/>
    </source>
</evidence>
<dbReference type="CDD" id="cd11308">
    <property type="entry name" value="Peptidase_M14NE-CP-C_like"/>
    <property type="match status" value="1"/>
</dbReference>
<reference evidence="10 11" key="1">
    <citation type="submission" date="2016-03" db="EMBL/GenBank/DDBJ databases">
        <title>EvidentialGene: Evidence-directed Construction of Genes on Genomes.</title>
        <authorList>
            <person name="Gilbert D.G."/>
            <person name="Choi J.-H."/>
            <person name="Mockaitis K."/>
            <person name="Colbourne J."/>
            <person name="Pfrender M."/>
        </authorList>
    </citation>
    <scope>NUCLEOTIDE SEQUENCE [LARGE SCALE GENOMIC DNA]</scope>
    <source>
        <strain evidence="10 11">Xinb3</strain>
        <tissue evidence="10">Complete organism</tissue>
    </source>
</reference>
<dbReference type="STRING" id="35525.A0A0N8DE74"/>
<dbReference type="PANTHER" id="PTHR11532:SF84">
    <property type="entry name" value="CARBOXYPEPTIDASE M"/>
    <property type="match status" value="1"/>
</dbReference>
<dbReference type="InterPro" id="IPR000834">
    <property type="entry name" value="Peptidase_M14"/>
</dbReference>
<gene>
    <name evidence="10" type="ORF">APZ42_015148</name>
</gene>
<dbReference type="GO" id="GO:0004181">
    <property type="term" value="F:metallocarboxypeptidase activity"/>
    <property type="evidence" value="ECO:0007669"/>
    <property type="project" value="InterPro"/>
</dbReference>
<dbReference type="InterPro" id="IPR050753">
    <property type="entry name" value="Peptidase_M14_domain"/>
</dbReference>
<dbReference type="Proteomes" id="UP000076858">
    <property type="component" value="Unassembled WGS sequence"/>
</dbReference>
<comment type="cofactor">
    <cofactor evidence="1">
        <name>Zn(2+)</name>
        <dbReference type="ChEBI" id="CHEBI:29105"/>
    </cofactor>
</comment>
<proteinExistence type="inferred from homology"/>
<evidence type="ECO:0000256" key="2">
    <source>
        <dbReference type="ARBA" id="ARBA00005988"/>
    </source>
</evidence>
<keyword evidence="3 10" id="KW-0121">Carboxypeptidase</keyword>
<evidence type="ECO:0000313" key="10">
    <source>
        <dbReference type="EMBL" id="KZS18605.1"/>
    </source>
</evidence>
<dbReference type="SUPFAM" id="SSF49464">
    <property type="entry name" value="Carboxypeptidase regulatory domain-like"/>
    <property type="match status" value="1"/>
</dbReference>
<dbReference type="Pfam" id="PF00246">
    <property type="entry name" value="Peptidase_M14"/>
    <property type="match status" value="1"/>
</dbReference>
<dbReference type="EMBL" id="LRGB01000512">
    <property type="protein sequence ID" value="KZS18605.1"/>
    <property type="molecule type" value="Genomic_DNA"/>
</dbReference>
<dbReference type="Gene3D" id="3.40.630.10">
    <property type="entry name" value="Zn peptidases"/>
    <property type="match status" value="1"/>
</dbReference>
<dbReference type="GO" id="GO:0016485">
    <property type="term" value="P:protein processing"/>
    <property type="evidence" value="ECO:0007669"/>
    <property type="project" value="TreeGrafter"/>
</dbReference>
<evidence type="ECO:0000259" key="9">
    <source>
        <dbReference type="PROSITE" id="PS52035"/>
    </source>
</evidence>
<feature type="active site" description="Proton donor/acceptor" evidence="8">
    <location>
        <position position="326"/>
    </location>
</feature>
<keyword evidence="7" id="KW-0325">Glycoprotein</keyword>
<dbReference type="GO" id="GO:0005615">
    <property type="term" value="C:extracellular space"/>
    <property type="evidence" value="ECO:0007669"/>
    <property type="project" value="TreeGrafter"/>
</dbReference>
<accession>A0A0N8DE74</accession>
<dbReference type="PROSITE" id="PS00133">
    <property type="entry name" value="CARBOXYPEPT_ZN_2"/>
    <property type="match status" value="1"/>
</dbReference>
<keyword evidence="3 10" id="KW-0645">Protease</keyword>
<keyword evidence="6" id="KW-0862">Zinc</keyword>
<dbReference type="InterPro" id="IPR057247">
    <property type="entry name" value="CARBOXYPEPT_ZN_2"/>
</dbReference>
<dbReference type="OrthoDB" id="10249045at2759"/>
<dbReference type="Gene3D" id="2.60.40.1120">
    <property type="entry name" value="Carboxypeptidase-like, regulatory domain"/>
    <property type="match status" value="1"/>
</dbReference>
<sequence>MMIHLVLVQMAFIAIYGASLRDSITFDGPEASPWLRDPRIVLDDAVSVPPALRLNPEGYHHYDEMTAFLRAVHVAYPQLTSLYSIGQSVQGRELWVLLISTTPAERTILKPEVKYVGNIHGNEPVGRELLLRLIQHLLVNYPKDDYVRFLVETTNIHIMPSMNPDGFEVSREGDCGGVQGRYNANGKDLNRNFPDLFRGGKNNGDPQPEANAIARWMTQRQFVLSAAFHGGALVASYPFDNKEVKLNLPHLSGRYEPSLTPDDDTFRHLATMYSFNHRKMHSAGACFPGDTVFPNGTTNGAAWYYLAGGMQDYNYVWNGAMELTLEVGCCKYPRGETLPEYWEDNKQAMLKYLGEAHRGVRGQVFDSLGNPVANANVRIKNRSFGSKTTTLGEFWRILMPGVYTLQVEADGFATHEETFQVEEGRHTLLNVSLRRGGDKNSGANTFNDRFPLPQLQPSQPPRRQSVFSSLNKFFNAFGRAK</sequence>
<dbReference type="PANTHER" id="PTHR11532">
    <property type="entry name" value="PROTEASE M14 CARBOXYPEPTIDASE"/>
    <property type="match status" value="1"/>
</dbReference>
<organism evidence="10 11">
    <name type="scientific">Daphnia magna</name>
    <dbReference type="NCBI Taxonomy" id="35525"/>
    <lineage>
        <taxon>Eukaryota</taxon>
        <taxon>Metazoa</taxon>
        <taxon>Ecdysozoa</taxon>
        <taxon>Arthropoda</taxon>
        <taxon>Crustacea</taxon>
        <taxon>Branchiopoda</taxon>
        <taxon>Diplostraca</taxon>
        <taxon>Cladocera</taxon>
        <taxon>Anomopoda</taxon>
        <taxon>Daphniidae</taxon>
        <taxon>Daphnia</taxon>
    </lineage>
</organism>
<dbReference type="CDD" id="cd03858">
    <property type="entry name" value="M14_CP_N-E_like"/>
    <property type="match status" value="1"/>
</dbReference>
<evidence type="ECO:0000256" key="8">
    <source>
        <dbReference type="PROSITE-ProRule" id="PRU01379"/>
    </source>
</evidence>
<dbReference type="InterPro" id="IPR057246">
    <property type="entry name" value="CARBOXYPEPT_ZN_1"/>
</dbReference>
<dbReference type="PROSITE" id="PS00132">
    <property type="entry name" value="CARBOXYPEPT_ZN_1"/>
    <property type="match status" value="1"/>
</dbReference>
<dbReference type="GO" id="GO:0006518">
    <property type="term" value="P:peptide metabolic process"/>
    <property type="evidence" value="ECO:0007669"/>
    <property type="project" value="TreeGrafter"/>
</dbReference>
<evidence type="ECO:0000256" key="7">
    <source>
        <dbReference type="ARBA" id="ARBA00023180"/>
    </source>
</evidence>
<evidence type="ECO:0000256" key="6">
    <source>
        <dbReference type="ARBA" id="ARBA00022833"/>
    </source>
</evidence>
<evidence type="ECO:0000256" key="1">
    <source>
        <dbReference type="ARBA" id="ARBA00001947"/>
    </source>
</evidence>
<dbReference type="AlphaFoldDB" id="A0A0N8DE74"/>
<keyword evidence="4" id="KW-0479">Metal-binding</keyword>
<comment type="similarity">
    <text evidence="2 8">Belongs to the peptidase M14 family.</text>
</comment>
<evidence type="ECO:0000256" key="4">
    <source>
        <dbReference type="ARBA" id="ARBA00022723"/>
    </source>
</evidence>
<keyword evidence="11" id="KW-1185">Reference proteome</keyword>
<name>A0A0N8DE74_9CRUS</name>
<protein>
    <submittedName>
        <fullName evidence="10">Carboxypeptidase M</fullName>
    </submittedName>
</protein>
<evidence type="ECO:0000256" key="3">
    <source>
        <dbReference type="ARBA" id="ARBA00022645"/>
    </source>
</evidence>
<comment type="caution">
    <text evidence="10">The sequence shown here is derived from an EMBL/GenBank/DDBJ whole genome shotgun (WGS) entry which is preliminary data.</text>
</comment>
<dbReference type="SUPFAM" id="SSF53187">
    <property type="entry name" value="Zn-dependent exopeptidases"/>
    <property type="match status" value="1"/>
</dbReference>
<dbReference type="FunFam" id="3.40.630.10:FF:000140">
    <property type="entry name" value="Carboxypeptidase d"/>
    <property type="match status" value="1"/>
</dbReference>
<feature type="domain" description="Peptidase M14" evidence="9">
    <location>
        <begin position="58"/>
        <end position="356"/>
    </location>
</feature>
<dbReference type="InterPro" id="IPR008969">
    <property type="entry name" value="CarboxyPept-like_regulatory"/>
</dbReference>